<accession>A0AAQ4CQ58</accession>
<gene>
    <name evidence="2" type="ORF">SACC_09560</name>
</gene>
<evidence type="ECO:0000313" key="3">
    <source>
        <dbReference type="Proteomes" id="UP001319921"/>
    </source>
</evidence>
<dbReference type="GeneID" id="68865701"/>
<dbReference type="RefSeq" id="WP_229571894.1">
    <property type="nucleotide sequence ID" value="NZ_AP025226.1"/>
</dbReference>
<dbReference type="PANTHER" id="PTHR35902:SF3">
    <property type="entry name" value="NPCBM-ASSOCIATED, NEW3 DOMAIN OF ALPHA-GALACTOSIDASE"/>
    <property type="match status" value="1"/>
</dbReference>
<feature type="transmembrane region" description="Helical" evidence="1">
    <location>
        <begin position="806"/>
        <end position="829"/>
    </location>
</feature>
<keyword evidence="1" id="KW-0812">Transmembrane</keyword>
<keyword evidence="1" id="KW-0472">Membrane</keyword>
<dbReference type="EMBL" id="AP025226">
    <property type="protein sequence ID" value="BDB97939.1"/>
    <property type="molecule type" value="Genomic_DNA"/>
</dbReference>
<keyword evidence="1" id="KW-1133">Transmembrane helix</keyword>
<name>A0AAQ4CQ58_9CREN</name>
<evidence type="ECO:0000313" key="2">
    <source>
        <dbReference type="EMBL" id="BDB97939.1"/>
    </source>
</evidence>
<protein>
    <submittedName>
        <fullName evidence="2">Uncharacterized protein</fullName>
    </submittedName>
</protein>
<reference evidence="2 3" key="1">
    <citation type="journal article" date="2022" name="Microbiol. Resour. Announc.">
        <title>Complete Genome Sequence of the Hyperthermophilic and Acidophilic Archaeon Saccharolobus caldissimus Strain HS-3T.</title>
        <authorList>
            <person name="Sakai H.D."/>
            <person name="Kurosawa N."/>
        </authorList>
    </citation>
    <scope>NUCLEOTIDE SEQUENCE [LARGE SCALE GENOMIC DNA]</scope>
    <source>
        <strain evidence="2 3">JCM32116</strain>
    </source>
</reference>
<dbReference type="KEGG" id="scas:SACC_09560"/>
<proteinExistence type="predicted"/>
<keyword evidence="3" id="KW-1185">Reference proteome</keyword>
<organism evidence="2 3">
    <name type="scientific">Saccharolobus caldissimus</name>
    <dbReference type="NCBI Taxonomy" id="1702097"/>
    <lineage>
        <taxon>Archaea</taxon>
        <taxon>Thermoproteota</taxon>
        <taxon>Thermoprotei</taxon>
        <taxon>Sulfolobales</taxon>
        <taxon>Sulfolobaceae</taxon>
        <taxon>Saccharolobus</taxon>
    </lineage>
</organism>
<sequence length="834" mass="93549">MRKLLILLFIVIILISFSNISNSQTVVVSGWGWGTPQNPIKAHPGYNDTPFYVIVSQPLGYQIVYAILNLVNTPITSEGGSSIAYGSVTSSSLTTSQITFFLNVLPNAKAGIYNVPLTIIYQNTLTGTQNQITQMITIPIYNVTFPILEEIFWGTSQQLTFAQVGEGLVPLTFVIFNPTTNPMFNITLNVYLPKGIYSQNGENRLNVVLPALPPGEPEFATTIVNVSNEIKPGNYQINYSISFTDFLGYFYRDNNQTSIITIYPQAKLNISSNAINANPGNTSTLFIRITSNVSSFIIAVKPELTSTSLIPISSNFTPISLQPGQEVIFYFKFYIPQDVLPTIYPIPIEINYTALGETLSSIYLTYANIYYNQTPKIVEVLWNTTIIPFPGIGVVPLTLLIYNPLPFPITAVNITYKFPYGIIPLQPYVFVPAIPQFQALPLTIPVEITPNTSIGDLNFSYKISYDQDKITNGSDTIYILPPSPVMIELNKTIIPQGSYTILPVKIINLGPEYIYNLNIFISTEGLEIITSVNNTIPYLKPNSSITFYYTIYAPQSLPATVYPLIIRLVYTYFTSEIIRTFTAPVFVITYQQPLLISLLKTTVYYNTNNTEILEIENLANYTIYNLKLQLDYPSQEIYMSSNTFYIPYLPPHQIYTTPFYIIPQIPQTMSIPIMIISEYTINGATETYQEQLSLLSMGFVRMEITQVSAQVVNNSVVINGLLINTGSQNAQYVTLYVNNYTSIYIGNVPPNTPTPFSFTLSLPPGRYTFNITVSYENQLYQPNSTYYILPFIVSYATFTNNGTIKISVTTILLLALVISLLSIIIYLSIRRLRK</sequence>
<dbReference type="Proteomes" id="UP001319921">
    <property type="component" value="Chromosome"/>
</dbReference>
<evidence type="ECO:0000256" key="1">
    <source>
        <dbReference type="SAM" id="Phobius"/>
    </source>
</evidence>
<dbReference type="AlphaFoldDB" id="A0AAQ4CQ58"/>
<dbReference type="PANTHER" id="PTHR35902">
    <property type="entry name" value="S-LAYER DOMAIN-LIKE PROTEIN-RELATED"/>
    <property type="match status" value="1"/>
</dbReference>